<dbReference type="SUPFAM" id="SSF53850">
    <property type="entry name" value="Periplasmic binding protein-like II"/>
    <property type="match status" value="1"/>
</dbReference>
<comment type="subcellular location">
    <subcellularLocation>
        <location evidence="1">Periplasm</location>
    </subcellularLocation>
</comment>
<dbReference type="Gene3D" id="3.10.105.10">
    <property type="entry name" value="Dipeptide-binding Protein, Domain 3"/>
    <property type="match status" value="1"/>
</dbReference>
<dbReference type="Proteomes" id="UP000076400">
    <property type="component" value="Unassembled WGS sequence"/>
</dbReference>
<evidence type="ECO:0000259" key="5">
    <source>
        <dbReference type="Pfam" id="PF00496"/>
    </source>
</evidence>
<proteinExistence type="inferred from homology"/>
<feature type="chain" id="PRO_5007602433" evidence="4">
    <location>
        <begin position="28"/>
        <end position="529"/>
    </location>
</feature>
<organism evidence="6 7">
    <name type="scientific">Oceanibaculum pacificum</name>
    <dbReference type="NCBI Taxonomy" id="580166"/>
    <lineage>
        <taxon>Bacteria</taxon>
        <taxon>Pseudomonadati</taxon>
        <taxon>Pseudomonadota</taxon>
        <taxon>Alphaproteobacteria</taxon>
        <taxon>Rhodospirillales</taxon>
        <taxon>Oceanibaculaceae</taxon>
        <taxon>Oceanibaculum</taxon>
    </lineage>
</organism>
<protein>
    <submittedName>
        <fullName evidence="6">Peptide ABC transporter substrate-binding protein</fullName>
    </submittedName>
</protein>
<dbReference type="Pfam" id="PF00496">
    <property type="entry name" value="SBP_bac_5"/>
    <property type="match status" value="1"/>
</dbReference>
<keyword evidence="7" id="KW-1185">Reference proteome</keyword>
<dbReference type="STRING" id="580166.AUP43_15915"/>
<comment type="caution">
    <text evidence="6">The sequence shown here is derived from an EMBL/GenBank/DDBJ whole genome shotgun (WGS) entry which is preliminary data.</text>
</comment>
<dbReference type="PIRSF" id="PIRSF002741">
    <property type="entry name" value="MppA"/>
    <property type="match status" value="1"/>
</dbReference>
<dbReference type="EMBL" id="LPXN01000014">
    <property type="protein sequence ID" value="KZD12566.1"/>
    <property type="molecule type" value="Genomic_DNA"/>
</dbReference>
<dbReference type="PANTHER" id="PTHR30290">
    <property type="entry name" value="PERIPLASMIC BINDING COMPONENT OF ABC TRANSPORTER"/>
    <property type="match status" value="1"/>
</dbReference>
<evidence type="ECO:0000313" key="6">
    <source>
        <dbReference type="EMBL" id="KZD12566.1"/>
    </source>
</evidence>
<comment type="similarity">
    <text evidence="2">Belongs to the bacterial solute-binding protein 5 family.</text>
</comment>
<feature type="signal peptide" evidence="4">
    <location>
        <begin position="1"/>
        <end position="27"/>
    </location>
</feature>
<dbReference type="InterPro" id="IPR030678">
    <property type="entry name" value="Peptide/Ni-bd"/>
</dbReference>
<evidence type="ECO:0000256" key="1">
    <source>
        <dbReference type="ARBA" id="ARBA00004418"/>
    </source>
</evidence>
<sequence length="529" mass="59325">MKTIRTLTLLAGAALAATAAVASPAMAQKEISIIRTIDTDRYDPHRSTARSAAEILFMVGDTLVALDYDLKTVKPGLAKSWTVSDDGLLYTFKLKEGVKFCSGKEFTAQDVVDTITRWRDPATKGVVTWRAGPLKEVRAKDKYTVEYELTKPYSELLFQMTQHFHTIINVDQAKQLGDDFGVKALDGTGPFCFDSWAPRNQTVLTKHKGYNWGPDFYKNKEPQVDKITWKIVPEESTRVASLQTGQADASQYVPYWSIDQFKANNKMTVTQAEAYYWTYFMGMKVTREFMQDVRVRKAMNLAIDVAAITDAVTFGYATPATSYIDRNVLDFNEAVSEEPFRYDPKAAQALLEEAGWKVGPDGFRVKDGKKLELQVYGFNDGTWRQIVEAAQSDLRKVGIDLQLQLFDATVVWGKLATQEFDVYTMSFPYVSTGDAMNLYFRSANIPTPNRANWKDAETDAWLEAGSAALTDKDRKENFGKVLAKVQDNALMIPLYHEPLFTVAGAKLQPVRAHGIYGAGFYKGIDLALK</sequence>
<dbReference type="PANTHER" id="PTHR30290:SF38">
    <property type="entry name" value="D,D-DIPEPTIDE-BINDING PERIPLASMIC PROTEIN DDPA-RELATED"/>
    <property type="match status" value="1"/>
</dbReference>
<dbReference type="InterPro" id="IPR000914">
    <property type="entry name" value="SBP_5_dom"/>
</dbReference>
<evidence type="ECO:0000313" key="7">
    <source>
        <dbReference type="Proteomes" id="UP000076400"/>
    </source>
</evidence>
<name>A0A154WGE9_9PROT</name>
<reference evidence="6 7" key="1">
    <citation type="submission" date="2015-12" db="EMBL/GenBank/DDBJ databases">
        <title>Genome sequence of Oceanibaculum pacificum MCCC 1A02656.</title>
        <authorList>
            <person name="Lu L."/>
            <person name="Lai Q."/>
            <person name="Shao Z."/>
            <person name="Qian P."/>
        </authorList>
    </citation>
    <scope>NUCLEOTIDE SEQUENCE [LARGE SCALE GENOMIC DNA]</scope>
    <source>
        <strain evidence="6 7">MCCC 1A02656</strain>
    </source>
</reference>
<dbReference type="AlphaFoldDB" id="A0A154WGE9"/>
<feature type="domain" description="Solute-binding protein family 5" evidence="5">
    <location>
        <begin position="72"/>
        <end position="435"/>
    </location>
</feature>
<evidence type="ECO:0000256" key="2">
    <source>
        <dbReference type="ARBA" id="ARBA00005695"/>
    </source>
</evidence>
<dbReference type="GO" id="GO:0030288">
    <property type="term" value="C:outer membrane-bounded periplasmic space"/>
    <property type="evidence" value="ECO:0007669"/>
    <property type="project" value="UniProtKB-ARBA"/>
</dbReference>
<evidence type="ECO:0000256" key="4">
    <source>
        <dbReference type="SAM" id="SignalP"/>
    </source>
</evidence>
<accession>A0A154WGE9</accession>
<dbReference type="GO" id="GO:0015833">
    <property type="term" value="P:peptide transport"/>
    <property type="evidence" value="ECO:0007669"/>
    <property type="project" value="TreeGrafter"/>
</dbReference>
<dbReference type="Gene3D" id="3.40.190.10">
    <property type="entry name" value="Periplasmic binding protein-like II"/>
    <property type="match status" value="1"/>
</dbReference>
<dbReference type="Gene3D" id="3.90.76.10">
    <property type="entry name" value="Dipeptide-binding Protein, Domain 1"/>
    <property type="match status" value="1"/>
</dbReference>
<dbReference type="GO" id="GO:0043190">
    <property type="term" value="C:ATP-binding cassette (ABC) transporter complex"/>
    <property type="evidence" value="ECO:0007669"/>
    <property type="project" value="InterPro"/>
</dbReference>
<dbReference type="InterPro" id="IPR039424">
    <property type="entry name" value="SBP_5"/>
</dbReference>
<gene>
    <name evidence="6" type="ORF">AUP43_15915</name>
</gene>
<dbReference type="RefSeq" id="WP_067551936.1">
    <property type="nucleotide sequence ID" value="NZ_LPXN01000014.1"/>
</dbReference>
<evidence type="ECO:0000256" key="3">
    <source>
        <dbReference type="ARBA" id="ARBA00022729"/>
    </source>
</evidence>
<keyword evidence="3 4" id="KW-0732">Signal</keyword>
<dbReference type="GO" id="GO:1904680">
    <property type="term" value="F:peptide transmembrane transporter activity"/>
    <property type="evidence" value="ECO:0007669"/>
    <property type="project" value="TreeGrafter"/>
</dbReference>